<comment type="caution">
    <text evidence="1">The sequence shown here is derived from an EMBL/GenBank/DDBJ whole genome shotgun (WGS) entry which is preliminary data.</text>
</comment>
<evidence type="ECO:0000313" key="1">
    <source>
        <dbReference type="EMBL" id="MCY9760634.1"/>
    </source>
</evidence>
<gene>
    <name evidence="1" type="ORF">M5X12_08595</name>
</gene>
<sequence length="115" mass="12773">MDYTDYTESLSEVEMNKLLDLTNAIEGMLGGELTREEFGELAFMVMINDSVCEMLLNLFKQVYEAGVKMPSETTAIQIRDRAFMLIGALADNGEQAERASAVMDGDLDALHGIKR</sequence>
<protein>
    <submittedName>
        <fullName evidence="1">Uncharacterized protein</fullName>
    </submittedName>
</protein>
<evidence type="ECO:0000313" key="2">
    <source>
        <dbReference type="Proteomes" id="UP001527181"/>
    </source>
</evidence>
<accession>A0ABT4GVA4</accession>
<proteinExistence type="predicted"/>
<reference evidence="1 2" key="1">
    <citation type="submission" date="2022-05" db="EMBL/GenBank/DDBJ databases">
        <title>Genome Sequencing of Bee-Associated Microbes.</title>
        <authorList>
            <person name="Dunlap C."/>
        </authorList>
    </citation>
    <scope>NUCLEOTIDE SEQUENCE [LARGE SCALE GENOMIC DNA]</scope>
    <source>
        <strain evidence="1 2">NRRL B-04010</strain>
    </source>
</reference>
<dbReference type="RefSeq" id="WP_268598717.1">
    <property type="nucleotide sequence ID" value="NZ_JAMDNP010000015.1"/>
</dbReference>
<organism evidence="1 2">
    <name type="scientific">Paenibacillus alvei</name>
    <name type="common">Bacillus alvei</name>
    <dbReference type="NCBI Taxonomy" id="44250"/>
    <lineage>
        <taxon>Bacteria</taxon>
        <taxon>Bacillati</taxon>
        <taxon>Bacillota</taxon>
        <taxon>Bacilli</taxon>
        <taxon>Bacillales</taxon>
        <taxon>Paenibacillaceae</taxon>
        <taxon>Paenibacillus</taxon>
    </lineage>
</organism>
<name>A0ABT4GVA4_PAEAL</name>
<dbReference type="Proteomes" id="UP001527181">
    <property type="component" value="Unassembled WGS sequence"/>
</dbReference>
<keyword evidence="2" id="KW-1185">Reference proteome</keyword>
<dbReference type="EMBL" id="JAMDNP010000015">
    <property type="protein sequence ID" value="MCY9760634.1"/>
    <property type="molecule type" value="Genomic_DNA"/>
</dbReference>